<evidence type="ECO:0000313" key="12">
    <source>
        <dbReference type="Proteomes" id="UP001338125"/>
    </source>
</evidence>
<dbReference type="InterPro" id="IPR011009">
    <property type="entry name" value="Kinase-like_dom_sf"/>
</dbReference>
<dbReference type="EMBL" id="JAVFKD010000004">
    <property type="protein sequence ID" value="KAK5996118.1"/>
    <property type="molecule type" value="Genomic_DNA"/>
</dbReference>
<comment type="caution">
    <text evidence="11">The sequence shown here is derived from an EMBL/GenBank/DDBJ whole genome shotgun (WGS) entry which is preliminary data.</text>
</comment>
<evidence type="ECO:0000256" key="4">
    <source>
        <dbReference type="ARBA" id="ARBA00013948"/>
    </source>
</evidence>
<dbReference type="InterPro" id="IPR050167">
    <property type="entry name" value="Ser_Thr_protein_kinase"/>
</dbReference>
<keyword evidence="12" id="KW-1185">Reference proteome</keyword>
<dbReference type="InterPro" id="IPR000719">
    <property type="entry name" value="Prot_kinase_dom"/>
</dbReference>
<protein>
    <recommendedName>
        <fullName evidence="5">EKC/KEOPS complex subunit BUD32</fullName>
        <ecNumber evidence="3">2.7.11.1</ecNumber>
    </recommendedName>
    <alternativeName>
        <fullName evidence="6 7">Atypical Serine/threonine protein kinase BUD32</fullName>
    </alternativeName>
    <alternativeName>
        <fullName evidence="4">EKC/KEOPS complex subunit bud32</fullName>
    </alternativeName>
</protein>
<dbReference type="PROSITE" id="PS50011">
    <property type="entry name" value="PROTEIN_KINASE_DOM"/>
    <property type="match status" value="1"/>
</dbReference>
<evidence type="ECO:0000313" key="11">
    <source>
        <dbReference type="EMBL" id="KAK5996118.1"/>
    </source>
</evidence>
<comment type="catalytic activity">
    <reaction evidence="8">
        <text>L-threonyl-[protein] + ATP = O-phospho-L-threonyl-[protein] + ADP + H(+)</text>
        <dbReference type="Rhea" id="RHEA:46608"/>
        <dbReference type="Rhea" id="RHEA-COMP:11060"/>
        <dbReference type="Rhea" id="RHEA-COMP:11605"/>
        <dbReference type="ChEBI" id="CHEBI:15378"/>
        <dbReference type="ChEBI" id="CHEBI:30013"/>
        <dbReference type="ChEBI" id="CHEBI:30616"/>
        <dbReference type="ChEBI" id="CHEBI:61977"/>
        <dbReference type="ChEBI" id="CHEBI:456216"/>
        <dbReference type="EC" id="2.7.11.1"/>
    </reaction>
</comment>
<evidence type="ECO:0000256" key="5">
    <source>
        <dbReference type="ARBA" id="ARBA00019973"/>
    </source>
</evidence>
<feature type="domain" description="Protein kinase" evidence="10">
    <location>
        <begin position="1"/>
        <end position="283"/>
    </location>
</feature>
<evidence type="ECO:0000256" key="1">
    <source>
        <dbReference type="ARBA" id="ARBA00003747"/>
    </source>
</evidence>
<evidence type="ECO:0000256" key="2">
    <source>
        <dbReference type="ARBA" id="ARBA00011534"/>
    </source>
</evidence>
<evidence type="ECO:0000256" key="8">
    <source>
        <dbReference type="ARBA" id="ARBA00047899"/>
    </source>
</evidence>
<dbReference type="PROSITE" id="PS00109">
    <property type="entry name" value="PROTEIN_KINASE_TYR"/>
    <property type="match status" value="1"/>
</dbReference>
<dbReference type="EC" id="2.7.11.1" evidence="3"/>
<reference evidence="11 12" key="1">
    <citation type="submission" date="2024-01" db="EMBL/GenBank/DDBJ databases">
        <title>Complete genome of Cladobotryum mycophilum ATHUM6906.</title>
        <authorList>
            <person name="Christinaki A.C."/>
            <person name="Myridakis A.I."/>
            <person name="Kouvelis V.N."/>
        </authorList>
    </citation>
    <scope>NUCLEOTIDE SEQUENCE [LARGE SCALE GENOMIC DNA]</scope>
    <source>
        <strain evidence="11 12">ATHUM6906</strain>
    </source>
</reference>
<evidence type="ECO:0000256" key="7">
    <source>
        <dbReference type="ARBA" id="ARBA00033194"/>
    </source>
</evidence>
<comment type="catalytic activity">
    <reaction evidence="9">
        <text>L-seryl-[protein] + ATP = O-phospho-L-seryl-[protein] + ADP + H(+)</text>
        <dbReference type="Rhea" id="RHEA:17989"/>
        <dbReference type="Rhea" id="RHEA-COMP:9863"/>
        <dbReference type="Rhea" id="RHEA-COMP:11604"/>
        <dbReference type="ChEBI" id="CHEBI:15378"/>
        <dbReference type="ChEBI" id="CHEBI:29999"/>
        <dbReference type="ChEBI" id="CHEBI:30616"/>
        <dbReference type="ChEBI" id="CHEBI:83421"/>
        <dbReference type="ChEBI" id="CHEBI:456216"/>
        <dbReference type="EC" id="2.7.11.1"/>
    </reaction>
</comment>
<gene>
    <name evidence="11" type="ORF">PT974_04546</name>
</gene>
<dbReference type="Pfam" id="PF00069">
    <property type="entry name" value="Pkinase"/>
    <property type="match status" value="1"/>
</dbReference>
<comment type="function">
    <text evidence="1">Component of the EKC/KEOPS complex that is required for the formation of a threonylcarbamoyl group on adenosine at position 37 (t(6)A37) in tRNAs that read codons beginning with adenine. The complex is probably involved in the transfer of the threonylcarbamoyl moiety of threonylcarbamoyl-AMP (TC-AMP) to the N6 group of A37. BUD32 has ATPase activity in the context of the EKC/KEOPS complex and likely plays a supporting role to the catalytic subunit KAE1. The EKC/KEOPS complex also promotes both telomere uncapping and telomere elongation. The complex is required for efficient recruitment of transcriptional coactivators.</text>
</comment>
<sequence length="283" mass="32246">MENDFCSSIISSGASAYISSTDKKTALKSYQVWEDGELRAYFGEDCENELAREAFIYKMLDEHPNILACHGLEEIHHNVNALRMEYAPLGDVRKYIRQHKETPLSIQIRLRMALDTAAGLSHMHSKNIQYCDMSCRNLLLFPGYRVKLADFGGSCVEGHELYGKPGIYEEMPYELPLRGRKELGDRPARKRELFALGSAIYEMMAWVKPCEGMTEDEIEARYAAEEFPDVDEIIARDIIQGCWDERYESADEVAQLLERLIASRSKSDGEVEGDQDVNGNETH</sequence>
<dbReference type="Proteomes" id="UP001338125">
    <property type="component" value="Unassembled WGS sequence"/>
</dbReference>
<name>A0ABR0SVE0_9HYPO</name>
<evidence type="ECO:0000256" key="3">
    <source>
        <dbReference type="ARBA" id="ARBA00012513"/>
    </source>
</evidence>
<evidence type="ECO:0000256" key="9">
    <source>
        <dbReference type="ARBA" id="ARBA00048679"/>
    </source>
</evidence>
<evidence type="ECO:0000259" key="10">
    <source>
        <dbReference type="PROSITE" id="PS50011"/>
    </source>
</evidence>
<dbReference type="Gene3D" id="1.10.510.10">
    <property type="entry name" value="Transferase(Phosphotransferase) domain 1"/>
    <property type="match status" value="1"/>
</dbReference>
<evidence type="ECO:0000256" key="6">
    <source>
        <dbReference type="ARBA" id="ARBA00030980"/>
    </source>
</evidence>
<dbReference type="SUPFAM" id="SSF56112">
    <property type="entry name" value="Protein kinase-like (PK-like)"/>
    <property type="match status" value="1"/>
</dbReference>
<accession>A0ABR0SVE0</accession>
<comment type="subunit">
    <text evidence="2">Component of the EKC/KEOPS complex composed of at least BUD32, CGI121, GON7, KAE1 and PCC1; the whole complex dimerizes.</text>
</comment>
<dbReference type="PANTHER" id="PTHR23257">
    <property type="entry name" value="SERINE-THREONINE PROTEIN KINASE"/>
    <property type="match status" value="1"/>
</dbReference>
<proteinExistence type="predicted"/>
<organism evidence="11 12">
    <name type="scientific">Cladobotryum mycophilum</name>
    <dbReference type="NCBI Taxonomy" id="491253"/>
    <lineage>
        <taxon>Eukaryota</taxon>
        <taxon>Fungi</taxon>
        <taxon>Dikarya</taxon>
        <taxon>Ascomycota</taxon>
        <taxon>Pezizomycotina</taxon>
        <taxon>Sordariomycetes</taxon>
        <taxon>Hypocreomycetidae</taxon>
        <taxon>Hypocreales</taxon>
        <taxon>Hypocreaceae</taxon>
        <taxon>Cladobotryum</taxon>
    </lineage>
</organism>
<dbReference type="InterPro" id="IPR008266">
    <property type="entry name" value="Tyr_kinase_AS"/>
</dbReference>